<sequence length="244" mass="28274">MARLIRTARTALPFFSCCASKTLVNAVQRHPNPPLRKAISASLFHSRHYASEALSQSPMEANILRIIRNEVEYQSEYAPPQQPAMKFESFTVQDRPGEQWITMRRRFGDTEDIKIEVTMFDGYETAPKTGDDSSGEDVRLHLSMLVDITKGDDSKDLEFLCSAWPDRLEVQKVYVLERDRMPAKPYMGPDFRSLNGRIQQRFSEYLEARGVNDELSVFLHQYMMNKDRIELIKWLGKVKSFVEK</sequence>
<evidence type="ECO:0000313" key="2">
    <source>
        <dbReference type="Proteomes" id="UP000290289"/>
    </source>
</evidence>
<dbReference type="STRING" id="3750.A0A498HS50"/>
<comment type="caution">
    <text evidence="1">The sequence shown here is derived from an EMBL/GenBank/DDBJ whole genome shotgun (WGS) entry which is preliminary data.</text>
</comment>
<dbReference type="Pfam" id="PF02330">
    <property type="entry name" value="MAM33"/>
    <property type="match status" value="1"/>
</dbReference>
<dbReference type="EMBL" id="RDQH01000341">
    <property type="protein sequence ID" value="RXH73104.1"/>
    <property type="molecule type" value="Genomic_DNA"/>
</dbReference>
<proteinExistence type="predicted"/>
<dbReference type="FunFam" id="3.10.280.10:FF:000003">
    <property type="entry name" value="Mitochondrial glycoprotein"/>
    <property type="match status" value="1"/>
</dbReference>
<dbReference type="InterPro" id="IPR003428">
    <property type="entry name" value="MAM33"/>
</dbReference>
<dbReference type="Gene3D" id="3.10.280.10">
    <property type="entry name" value="Mitochondrial glycoprotein"/>
    <property type="match status" value="1"/>
</dbReference>
<dbReference type="InterPro" id="IPR036561">
    <property type="entry name" value="MAM33_sf"/>
</dbReference>
<keyword evidence="2" id="KW-1185">Reference proteome</keyword>
<protein>
    <recommendedName>
        <fullName evidence="3">Mitochondrial glycoprotein</fullName>
    </recommendedName>
</protein>
<gene>
    <name evidence="1" type="ORF">DVH24_012788</name>
</gene>
<evidence type="ECO:0000313" key="1">
    <source>
        <dbReference type="EMBL" id="RXH73104.1"/>
    </source>
</evidence>
<dbReference type="PANTHER" id="PTHR10826:SF14">
    <property type="entry name" value="MITOCHONDRIAL GLYCOPROTEIN FAMILY PROTEIN"/>
    <property type="match status" value="1"/>
</dbReference>
<dbReference type="GO" id="GO:0005759">
    <property type="term" value="C:mitochondrial matrix"/>
    <property type="evidence" value="ECO:0007669"/>
    <property type="project" value="InterPro"/>
</dbReference>
<organism evidence="1 2">
    <name type="scientific">Malus domestica</name>
    <name type="common">Apple</name>
    <name type="synonym">Pyrus malus</name>
    <dbReference type="NCBI Taxonomy" id="3750"/>
    <lineage>
        <taxon>Eukaryota</taxon>
        <taxon>Viridiplantae</taxon>
        <taxon>Streptophyta</taxon>
        <taxon>Embryophyta</taxon>
        <taxon>Tracheophyta</taxon>
        <taxon>Spermatophyta</taxon>
        <taxon>Magnoliopsida</taxon>
        <taxon>eudicotyledons</taxon>
        <taxon>Gunneridae</taxon>
        <taxon>Pentapetalae</taxon>
        <taxon>rosids</taxon>
        <taxon>fabids</taxon>
        <taxon>Rosales</taxon>
        <taxon>Rosaceae</taxon>
        <taxon>Amygdaloideae</taxon>
        <taxon>Maleae</taxon>
        <taxon>Malus</taxon>
    </lineage>
</organism>
<dbReference type="Proteomes" id="UP000290289">
    <property type="component" value="Chromosome 15"/>
</dbReference>
<accession>A0A498HS50</accession>
<evidence type="ECO:0008006" key="3">
    <source>
        <dbReference type="Google" id="ProtNLM"/>
    </source>
</evidence>
<dbReference type="SUPFAM" id="SSF54529">
    <property type="entry name" value="Mitochondrial glycoprotein MAM33-like"/>
    <property type="match status" value="1"/>
</dbReference>
<name>A0A498HS50_MALDO</name>
<dbReference type="PANTHER" id="PTHR10826">
    <property type="entry name" value="COMPLEMENT COMPONENT 1"/>
    <property type="match status" value="1"/>
</dbReference>
<dbReference type="SMR" id="A0A498HS50"/>
<reference evidence="1 2" key="1">
    <citation type="submission" date="2018-10" db="EMBL/GenBank/DDBJ databases">
        <title>A high-quality apple genome assembly.</title>
        <authorList>
            <person name="Hu J."/>
        </authorList>
    </citation>
    <scope>NUCLEOTIDE SEQUENCE [LARGE SCALE GENOMIC DNA]</scope>
    <source>
        <strain evidence="2">cv. HFTH1</strain>
        <tissue evidence="1">Young leaf</tissue>
    </source>
</reference>
<dbReference type="AlphaFoldDB" id="A0A498HS50"/>